<gene>
    <name evidence="8" type="ORF">B4U80_06004</name>
</gene>
<sequence length="407" mass="45928">VFVVVGLEAVDIECKLAQVLILTPTREIALQVAQVVRAVGVDIIGLSCKTFVGGINIKNDKESLKKCHVAVGTPGRVKQLIEFGLLKTSSIRLLVLDEADKLMDNNFKDQIDAIYKLLPESKQVIVTSATYPNELSTFLSRYMKTPVFIKLNEGEQTLLGVTQYFSVTNGNPVNHVAFEQKVEPLLTILNHVPFSQCIIFSNYHSRAETLCERLNADGWPTAFISGDQQQKQRFETIAKVKNAAYRVLIATDLISRGIDCEYVNLVINLDVPDSAETYLHRVGRAGRFGQKGLAITLASEGNEKSLFDRIQQSLSLVINELPNLNVIDDLWSFLDPEKKETMKFDSERLRRWILYGIELNKDGEEVKRLSFSEIIEDYIRFTSLIKVEDIQLIPFRSLKVRKMCGLV</sequence>
<dbReference type="PANTHER" id="PTHR47959">
    <property type="entry name" value="ATP-DEPENDENT RNA HELICASE RHLE-RELATED"/>
    <property type="match status" value="1"/>
</dbReference>
<dbReference type="InterPro" id="IPR000629">
    <property type="entry name" value="RNA-helicase_DEAD-box_CS"/>
</dbReference>
<comment type="similarity">
    <text evidence="5">Belongs to the DEAD box helicase family.</text>
</comment>
<dbReference type="OrthoDB" id="434041at2759"/>
<dbReference type="InterPro" id="IPR011545">
    <property type="entry name" value="DEAD/DEAH_box_helicase_dom"/>
</dbReference>
<keyword evidence="3 5" id="KW-0347">Helicase</keyword>
<dbReference type="PROSITE" id="PS51194">
    <property type="entry name" value="HELICASE_CTER"/>
    <property type="match status" value="1"/>
</dbReference>
<comment type="caution">
    <text evidence="8">The sequence shown here is derived from an EMBL/GenBank/DDBJ whole genome shotgun (WGS) entry which is preliminary data.</text>
</comment>
<dbReference type="InterPro" id="IPR001650">
    <property type="entry name" value="Helicase_C-like"/>
</dbReference>
<evidence type="ECO:0000313" key="8">
    <source>
        <dbReference type="EMBL" id="RWS21150.1"/>
    </source>
</evidence>
<evidence type="ECO:0000256" key="2">
    <source>
        <dbReference type="ARBA" id="ARBA00022801"/>
    </source>
</evidence>
<organism evidence="8 9">
    <name type="scientific">Leptotrombidium deliense</name>
    <dbReference type="NCBI Taxonomy" id="299467"/>
    <lineage>
        <taxon>Eukaryota</taxon>
        <taxon>Metazoa</taxon>
        <taxon>Ecdysozoa</taxon>
        <taxon>Arthropoda</taxon>
        <taxon>Chelicerata</taxon>
        <taxon>Arachnida</taxon>
        <taxon>Acari</taxon>
        <taxon>Acariformes</taxon>
        <taxon>Trombidiformes</taxon>
        <taxon>Prostigmata</taxon>
        <taxon>Anystina</taxon>
        <taxon>Parasitengona</taxon>
        <taxon>Trombiculoidea</taxon>
        <taxon>Trombiculidae</taxon>
        <taxon>Leptotrombidium</taxon>
    </lineage>
</organism>
<dbReference type="AlphaFoldDB" id="A0A443S0V8"/>
<reference evidence="8 9" key="1">
    <citation type="journal article" date="2018" name="Gigascience">
        <title>Genomes of trombidid mites reveal novel predicted allergens and laterally-transferred genes associated with secondary metabolism.</title>
        <authorList>
            <person name="Dong X."/>
            <person name="Chaisiri K."/>
            <person name="Xia D."/>
            <person name="Armstrong S.D."/>
            <person name="Fang Y."/>
            <person name="Donnelly M.J."/>
            <person name="Kadowaki T."/>
            <person name="McGarry J.W."/>
            <person name="Darby A.C."/>
            <person name="Makepeace B.L."/>
        </authorList>
    </citation>
    <scope>NUCLEOTIDE SEQUENCE [LARGE SCALE GENOMIC DNA]</scope>
    <source>
        <strain evidence="8">UoL-UT</strain>
    </source>
</reference>
<keyword evidence="2 5" id="KW-0378">Hydrolase</keyword>
<dbReference type="Gene3D" id="3.40.50.300">
    <property type="entry name" value="P-loop containing nucleotide triphosphate hydrolases"/>
    <property type="match status" value="2"/>
</dbReference>
<evidence type="ECO:0000256" key="4">
    <source>
        <dbReference type="ARBA" id="ARBA00022840"/>
    </source>
</evidence>
<keyword evidence="1 5" id="KW-0547">Nucleotide-binding</keyword>
<dbReference type="CDD" id="cd18787">
    <property type="entry name" value="SF2_C_DEAD"/>
    <property type="match status" value="1"/>
</dbReference>
<proteinExistence type="inferred from homology"/>
<dbReference type="GO" id="GO:0016787">
    <property type="term" value="F:hydrolase activity"/>
    <property type="evidence" value="ECO:0007669"/>
    <property type="project" value="UniProtKB-KW"/>
</dbReference>
<dbReference type="PANTHER" id="PTHR47959:SF1">
    <property type="entry name" value="ATP-DEPENDENT RNA HELICASE DBPA"/>
    <property type="match status" value="1"/>
</dbReference>
<dbReference type="InterPro" id="IPR050079">
    <property type="entry name" value="DEAD_box_RNA_helicase"/>
</dbReference>
<evidence type="ECO:0000256" key="1">
    <source>
        <dbReference type="ARBA" id="ARBA00022741"/>
    </source>
</evidence>
<dbReference type="InterPro" id="IPR014001">
    <property type="entry name" value="Helicase_ATP-bd"/>
</dbReference>
<dbReference type="GO" id="GO:0005829">
    <property type="term" value="C:cytosol"/>
    <property type="evidence" value="ECO:0007669"/>
    <property type="project" value="TreeGrafter"/>
</dbReference>
<dbReference type="GO" id="GO:0003676">
    <property type="term" value="F:nucleic acid binding"/>
    <property type="evidence" value="ECO:0007669"/>
    <property type="project" value="InterPro"/>
</dbReference>
<dbReference type="InterPro" id="IPR027417">
    <property type="entry name" value="P-loop_NTPase"/>
</dbReference>
<dbReference type="VEuPathDB" id="VectorBase:LDEU010890"/>
<dbReference type="GO" id="GO:0005524">
    <property type="term" value="F:ATP binding"/>
    <property type="evidence" value="ECO:0007669"/>
    <property type="project" value="UniProtKB-KW"/>
</dbReference>
<dbReference type="GO" id="GO:0003724">
    <property type="term" value="F:RNA helicase activity"/>
    <property type="evidence" value="ECO:0007669"/>
    <property type="project" value="TreeGrafter"/>
</dbReference>
<feature type="domain" description="Helicase C-terminal" evidence="7">
    <location>
        <begin position="181"/>
        <end position="330"/>
    </location>
</feature>
<dbReference type="STRING" id="299467.A0A443S0V8"/>
<evidence type="ECO:0000313" key="9">
    <source>
        <dbReference type="Proteomes" id="UP000288716"/>
    </source>
</evidence>
<keyword evidence="4 5" id="KW-0067">ATP-binding</keyword>
<accession>A0A443S0V8</accession>
<dbReference type="PROSITE" id="PS51192">
    <property type="entry name" value="HELICASE_ATP_BIND_1"/>
    <property type="match status" value="1"/>
</dbReference>
<dbReference type="SUPFAM" id="SSF52540">
    <property type="entry name" value="P-loop containing nucleoside triphosphate hydrolases"/>
    <property type="match status" value="1"/>
</dbReference>
<protein>
    <submittedName>
        <fullName evidence="8">Uncharacterized protein</fullName>
    </submittedName>
</protein>
<dbReference type="EMBL" id="NCKV01013456">
    <property type="protein sequence ID" value="RWS21150.1"/>
    <property type="molecule type" value="Genomic_DNA"/>
</dbReference>
<name>A0A443S0V8_9ACAR</name>
<dbReference type="PROSITE" id="PS00039">
    <property type="entry name" value="DEAD_ATP_HELICASE"/>
    <property type="match status" value="1"/>
</dbReference>
<keyword evidence="9" id="KW-1185">Reference proteome</keyword>
<dbReference type="Pfam" id="PF00270">
    <property type="entry name" value="DEAD"/>
    <property type="match status" value="1"/>
</dbReference>
<dbReference type="SMART" id="SM00490">
    <property type="entry name" value="HELICc"/>
    <property type="match status" value="1"/>
</dbReference>
<dbReference type="Proteomes" id="UP000288716">
    <property type="component" value="Unassembled WGS sequence"/>
</dbReference>
<dbReference type="SMART" id="SM00487">
    <property type="entry name" value="DEXDc"/>
    <property type="match status" value="1"/>
</dbReference>
<feature type="non-terminal residue" evidence="8">
    <location>
        <position position="1"/>
    </location>
</feature>
<evidence type="ECO:0000256" key="3">
    <source>
        <dbReference type="ARBA" id="ARBA00022806"/>
    </source>
</evidence>
<evidence type="ECO:0000256" key="5">
    <source>
        <dbReference type="RuleBase" id="RU000492"/>
    </source>
</evidence>
<dbReference type="Pfam" id="PF00271">
    <property type="entry name" value="Helicase_C"/>
    <property type="match status" value="1"/>
</dbReference>
<evidence type="ECO:0000259" key="6">
    <source>
        <dbReference type="PROSITE" id="PS51192"/>
    </source>
</evidence>
<feature type="domain" description="Helicase ATP-binding" evidence="6">
    <location>
        <begin position="1"/>
        <end position="149"/>
    </location>
</feature>
<evidence type="ECO:0000259" key="7">
    <source>
        <dbReference type="PROSITE" id="PS51194"/>
    </source>
</evidence>